<dbReference type="EMBL" id="MU253773">
    <property type="protein sequence ID" value="KAG9247388.1"/>
    <property type="molecule type" value="Genomic_DNA"/>
</dbReference>
<dbReference type="PANTHER" id="PTHR12110">
    <property type="entry name" value="HYDROXYPYRUVATE ISOMERASE"/>
    <property type="match status" value="1"/>
</dbReference>
<evidence type="ECO:0000313" key="3">
    <source>
        <dbReference type="Proteomes" id="UP000887226"/>
    </source>
</evidence>
<dbReference type="Pfam" id="PF01261">
    <property type="entry name" value="AP_endonuc_2"/>
    <property type="match status" value="1"/>
</dbReference>
<dbReference type="SUPFAM" id="SSF51658">
    <property type="entry name" value="Xylose isomerase-like"/>
    <property type="match status" value="1"/>
</dbReference>
<evidence type="ECO:0000259" key="1">
    <source>
        <dbReference type="Pfam" id="PF01261"/>
    </source>
</evidence>
<keyword evidence="2" id="KW-0413">Isomerase</keyword>
<name>A0A9P7Z861_9HELO</name>
<comment type="caution">
    <text evidence="2">The sequence shown here is derived from an EMBL/GenBank/DDBJ whole genome shotgun (WGS) entry which is preliminary data.</text>
</comment>
<dbReference type="Gene3D" id="3.20.20.150">
    <property type="entry name" value="Divalent-metal-dependent TIM barrel enzymes"/>
    <property type="match status" value="1"/>
</dbReference>
<gene>
    <name evidence="2" type="ORF">BJ878DRAFT_564936</name>
</gene>
<feature type="domain" description="Xylose isomerase-like TIM barrel" evidence="1">
    <location>
        <begin position="10"/>
        <end position="155"/>
    </location>
</feature>
<protein>
    <submittedName>
        <fullName evidence="2">Xylose isomerase-like protein</fullName>
    </submittedName>
</protein>
<dbReference type="InterPro" id="IPR036237">
    <property type="entry name" value="Xyl_isomerase-like_sf"/>
</dbReference>
<organism evidence="2 3">
    <name type="scientific">Calycina marina</name>
    <dbReference type="NCBI Taxonomy" id="1763456"/>
    <lineage>
        <taxon>Eukaryota</taxon>
        <taxon>Fungi</taxon>
        <taxon>Dikarya</taxon>
        <taxon>Ascomycota</taxon>
        <taxon>Pezizomycotina</taxon>
        <taxon>Leotiomycetes</taxon>
        <taxon>Helotiales</taxon>
        <taxon>Pezizellaceae</taxon>
        <taxon>Calycina</taxon>
    </lineage>
</organism>
<dbReference type="PANTHER" id="PTHR12110:SF57">
    <property type="entry name" value="DIOXYGENASE, PUTATIVE-RELATED"/>
    <property type="match status" value="1"/>
</dbReference>
<keyword evidence="3" id="KW-1185">Reference proteome</keyword>
<proteinExistence type="predicted"/>
<sequence>MSPFSNYELNFEILEALGADLIHTPSTVQNSEGLTGDLKVVARDLRVLSELRESNVPKLRFTYENLSFETWTNGWGDTWEAVKRVDKANFGLCMDTFHITGWSYGDLTAPSGKFGHAADEFDETVGMVREIDPKIFYVQMVDMERIVSPLVKGHAFCVEGQRLRISWSRNARLFMYEED</sequence>
<dbReference type="InterPro" id="IPR013022">
    <property type="entry name" value="Xyl_isomerase-like_TIM-brl"/>
</dbReference>
<dbReference type="GO" id="GO:0016853">
    <property type="term" value="F:isomerase activity"/>
    <property type="evidence" value="ECO:0007669"/>
    <property type="project" value="UniProtKB-KW"/>
</dbReference>
<dbReference type="InterPro" id="IPR050312">
    <property type="entry name" value="IolE/XylAMocC-like"/>
</dbReference>
<dbReference type="Proteomes" id="UP000887226">
    <property type="component" value="Unassembled WGS sequence"/>
</dbReference>
<accession>A0A9P7Z861</accession>
<dbReference type="OrthoDB" id="5360893at2759"/>
<dbReference type="AlphaFoldDB" id="A0A9P7Z861"/>
<reference evidence="2" key="1">
    <citation type="journal article" date="2021" name="IMA Fungus">
        <title>Genomic characterization of three marine fungi, including Emericellopsis atlantica sp. nov. with signatures of a generalist lifestyle and marine biomass degradation.</title>
        <authorList>
            <person name="Hagestad O.C."/>
            <person name="Hou L."/>
            <person name="Andersen J.H."/>
            <person name="Hansen E.H."/>
            <person name="Altermark B."/>
            <person name="Li C."/>
            <person name="Kuhnert E."/>
            <person name="Cox R.J."/>
            <person name="Crous P.W."/>
            <person name="Spatafora J.W."/>
            <person name="Lail K."/>
            <person name="Amirebrahimi M."/>
            <person name="Lipzen A."/>
            <person name="Pangilinan J."/>
            <person name="Andreopoulos W."/>
            <person name="Hayes R.D."/>
            <person name="Ng V."/>
            <person name="Grigoriev I.V."/>
            <person name="Jackson S.A."/>
            <person name="Sutton T.D.S."/>
            <person name="Dobson A.D.W."/>
            <person name="Rama T."/>
        </authorList>
    </citation>
    <scope>NUCLEOTIDE SEQUENCE</scope>
    <source>
        <strain evidence="2">TRa3180A</strain>
    </source>
</reference>
<evidence type="ECO:0000313" key="2">
    <source>
        <dbReference type="EMBL" id="KAG9247388.1"/>
    </source>
</evidence>